<feature type="domain" description="Transposase IS204/IS1001/IS1096/IS1165 zinc-finger" evidence="1">
    <location>
        <begin position="36"/>
        <end position="77"/>
    </location>
</feature>
<dbReference type="EMBL" id="FOIL01000035">
    <property type="protein sequence ID" value="SET71670.1"/>
    <property type="molecule type" value="Genomic_DNA"/>
</dbReference>
<evidence type="ECO:0000313" key="2">
    <source>
        <dbReference type="EMBL" id="SET71670.1"/>
    </source>
</evidence>
<dbReference type="AlphaFoldDB" id="A0A1I0GL20"/>
<protein>
    <submittedName>
        <fullName evidence="2">Zinc-finger of transposase IS204/IS1001/IS1096/IS1165</fullName>
    </submittedName>
</protein>
<sequence>MDSVISSLGGNYTISRIQNKEGMIVYHIGSELDELECPYCGRKTGKVHSYHSREIQDLPVSNQKTILIVATRKMQCLNQECSHKYFSEQHPFATSNARKTNRLVDRILKMSSEVSSVCSSKLLKGENISVGKSTICSMLKKNACNCG</sequence>
<evidence type="ECO:0000259" key="1">
    <source>
        <dbReference type="Pfam" id="PF14690"/>
    </source>
</evidence>
<dbReference type="PANTHER" id="PTHR33498:SF1">
    <property type="entry name" value="TRANSPOSASE FOR INSERTION SEQUENCE ELEMENT IS1557"/>
    <property type="match status" value="1"/>
</dbReference>
<name>A0A1I0GL20_9FIRM</name>
<dbReference type="OrthoDB" id="1698950at2"/>
<dbReference type="Proteomes" id="UP000199820">
    <property type="component" value="Unassembled WGS sequence"/>
</dbReference>
<dbReference type="GO" id="GO:0008270">
    <property type="term" value="F:zinc ion binding"/>
    <property type="evidence" value="ECO:0007669"/>
    <property type="project" value="UniProtKB-KW"/>
</dbReference>
<evidence type="ECO:0000313" key="3">
    <source>
        <dbReference type="Proteomes" id="UP000199820"/>
    </source>
</evidence>
<reference evidence="2 3" key="1">
    <citation type="submission" date="2016-10" db="EMBL/GenBank/DDBJ databases">
        <authorList>
            <person name="de Groot N.N."/>
        </authorList>
    </citation>
    <scope>NUCLEOTIDE SEQUENCE [LARGE SCALE GENOMIC DNA]</scope>
    <source>
        <strain evidence="2 3">KH1P1</strain>
    </source>
</reference>
<dbReference type="InterPro" id="IPR029261">
    <property type="entry name" value="Transposase_Znf"/>
</dbReference>
<dbReference type="Pfam" id="PF14690">
    <property type="entry name" value="Zn_ribbon_ISL3"/>
    <property type="match status" value="1"/>
</dbReference>
<keyword evidence="2" id="KW-0479">Metal-binding</keyword>
<proteinExistence type="predicted"/>
<gene>
    <name evidence="2" type="ORF">SAMN04487771_103528</name>
</gene>
<accession>A0A1I0GL20</accession>
<dbReference type="RefSeq" id="WP_074649931.1">
    <property type="nucleotide sequence ID" value="NZ_FOIL01000035.1"/>
</dbReference>
<keyword evidence="2" id="KW-0863">Zinc-finger</keyword>
<dbReference type="InterPro" id="IPR047951">
    <property type="entry name" value="Transpos_ISL3"/>
</dbReference>
<organism evidence="2 3">
    <name type="scientific">[Clostridium] aminophilum</name>
    <dbReference type="NCBI Taxonomy" id="1526"/>
    <lineage>
        <taxon>Bacteria</taxon>
        <taxon>Bacillati</taxon>
        <taxon>Bacillota</taxon>
        <taxon>Clostridia</taxon>
        <taxon>Lachnospirales</taxon>
        <taxon>Lachnospiraceae</taxon>
    </lineage>
</organism>
<dbReference type="PANTHER" id="PTHR33498">
    <property type="entry name" value="TRANSPOSASE FOR INSERTION SEQUENCE ELEMENT IS1557"/>
    <property type="match status" value="1"/>
</dbReference>
<keyword evidence="2" id="KW-0862">Zinc</keyword>
<keyword evidence="3" id="KW-1185">Reference proteome</keyword>